<dbReference type="EMBL" id="JOJR01001561">
    <property type="protein sequence ID" value="RCN30419.1"/>
    <property type="molecule type" value="Genomic_DNA"/>
</dbReference>
<gene>
    <name evidence="1" type="ORF">ANCCAN_23811</name>
</gene>
<accession>A0A368FHF5</accession>
<proteinExistence type="predicted"/>
<reference evidence="1 2" key="1">
    <citation type="submission" date="2014-10" db="EMBL/GenBank/DDBJ databases">
        <title>Draft genome of the hookworm Ancylostoma caninum.</title>
        <authorList>
            <person name="Mitreva M."/>
        </authorList>
    </citation>
    <scope>NUCLEOTIDE SEQUENCE [LARGE SCALE GENOMIC DNA]</scope>
    <source>
        <strain evidence="1 2">Baltimore</strain>
    </source>
</reference>
<protein>
    <submittedName>
        <fullName evidence="1">Uncharacterized protein</fullName>
    </submittedName>
</protein>
<dbReference type="AlphaFoldDB" id="A0A368FHF5"/>
<organism evidence="1 2">
    <name type="scientific">Ancylostoma caninum</name>
    <name type="common">Dog hookworm</name>
    <dbReference type="NCBI Taxonomy" id="29170"/>
    <lineage>
        <taxon>Eukaryota</taxon>
        <taxon>Metazoa</taxon>
        <taxon>Ecdysozoa</taxon>
        <taxon>Nematoda</taxon>
        <taxon>Chromadorea</taxon>
        <taxon>Rhabditida</taxon>
        <taxon>Rhabditina</taxon>
        <taxon>Rhabditomorpha</taxon>
        <taxon>Strongyloidea</taxon>
        <taxon>Ancylostomatidae</taxon>
        <taxon>Ancylostomatinae</taxon>
        <taxon>Ancylostoma</taxon>
    </lineage>
</organism>
<name>A0A368FHF5_ANCCA</name>
<evidence type="ECO:0000313" key="1">
    <source>
        <dbReference type="EMBL" id="RCN30419.1"/>
    </source>
</evidence>
<evidence type="ECO:0000313" key="2">
    <source>
        <dbReference type="Proteomes" id="UP000252519"/>
    </source>
</evidence>
<feature type="non-terminal residue" evidence="1">
    <location>
        <position position="1"/>
    </location>
</feature>
<keyword evidence="2" id="KW-1185">Reference proteome</keyword>
<dbReference type="OrthoDB" id="5877254at2759"/>
<comment type="caution">
    <text evidence="1">The sequence shown here is derived from an EMBL/GenBank/DDBJ whole genome shotgun (WGS) entry which is preliminary data.</text>
</comment>
<dbReference type="Proteomes" id="UP000252519">
    <property type="component" value="Unassembled WGS sequence"/>
</dbReference>
<sequence length="193" mass="21576">KAPCRAGTINNVKFINDGAIATVSAGGRRKPLSYFNGQLRERMNLDKEEPEPARVHYSITMSSLSTPCLAKKSSRTNRRCVRVNFDDYSNNEKDDLQEESIEEGNECDSVENSRKVTLGDFFANTRATQSKRPRINTPEFDGDLAGKQLLTTPASLVEIGKAVNAPHIFEVVELNIKRIMNDFDLKKEASHLS</sequence>